<reference evidence="1 2" key="1">
    <citation type="submission" date="2019-08" db="EMBL/GenBank/DDBJ databases">
        <authorList>
            <person name="Alioto T."/>
            <person name="Alioto T."/>
            <person name="Gomez Garrido J."/>
        </authorList>
    </citation>
    <scope>NUCLEOTIDE SEQUENCE [LARGE SCALE GENOMIC DNA]</scope>
</reference>
<proteinExistence type="predicted"/>
<sequence>MYGAPKKEISIDNYRYLTFAKLTRNNKPIKLLSLPSTTSAAQQHLLRVYYQLQVWLGNTFNPKQWGWAMDDNILEPVTTLLPPAPKDLLNMIFYNCTKGYGTNCGCRKIGVNCSIICGHCRG</sequence>
<dbReference type="Proteomes" id="UP000325440">
    <property type="component" value="Unassembled WGS sequence"/>
</dbReference>
<evidence type="ECO:0000313" key="1">
    <source>
        <dbReference type="EMBL" id="VVC37834.1"/>
    </source>
</evidence>
<dbReference type="OrthoDB" id="6627597at2759"/>
<dbReference type="AlphaFoldDB" id="A0A5E4MZN3"/>
<gene>
    <name evidence="1" type="ORF">CINCED_3A016765</name>
</gene>
<keyword evidence="2" id="KW-1185">Reference proteome</keyword>
<evidence type="ECO:0000313" key="2">
    <source>
        <dbReference type="Proteomes" id="UP000325440"/>
    </source>
</evidence>
<organism evidence="1 2">
    <name type="scientific">Cinara cedri</name>
    <dbReference type="NCBI Taxonomy" id="506608"/>
    <lineage>
        <taxon>Eukaryota</taxon>
        <taxon>Metazoa</taxon>
        <taxon>Ecdysozoa</taxon>
        <taxon>Arthropoda</taxon>
        <taxon>Hexapoda</taxon>
        <taxon>Insecta</taxon>
        <taxon>Pterygota</taxon>
        <taxon>Neoptera</taxon>
        <taxon>Paraneoptera</taxon>
        <taxon>Hemiptera</taxon>
        <taxon>Sternorrhyncha</taxon>
        <taxon>Aphidomorpha</taxon>
        <taxon>Aphidoidea</taxon>
        <taxon>Aphididae</taxon>
        <taxon>Lachninae</taxon>
        <taxon>Cinara</taxon>
    </lineage>
</organism>
<name>A0A5E4MZN3_9HEMI</name>
<protein>
    <submittedName>
        <fullName evidence="1">Uncharacterized protein</fullName>
    </submittedName>
</protein>
<dbReference type="EMBL" id="CABPRJ010001455">
    <property type="protein sequence ID" value="VVC37834.1"/>
    <property type="molecule type" value="Genomic_DNA"/>
</dbReference>
<accession>A0A5E4MZN3</accession>